<reference evidence="1 2" key="3">
    <citation type="journal article" date="2016" name="Sci. Rep.">
        <title>Genome-wide diversity and gene expression profiling of Babesia microti isolates identify polymorphic genes that mediate host-pathogen interactions.</title>
        <authorList>
            <person name="Silva J.C."/>
            <person name="Cornillot E."/>
            <person name="McCracken C."/>
            <person name="Usmani-Brown S."/>
            <person name="Dwivedi A."/>
            <person name="Ifeonu O.O."/>
            <person name="Crabtree J."/>
            <person name="Gotia H.T."/>
            <person name="Virji A.Z."/>
            <person name="Reynes C."/>
            <person name="Colinge J."/>
            <person name="Kumar V."/>
            <person name="Lawres L."/>
            <person name="Pazzi J.E."/>
            <person name="Pablo J.V."/>
            <person name="Hung C."/>
            <person name="Brancato J."/>
            <person name="Kumari P."/>
            <person name="Orvis J."/>
            <person name="Tretina K."/>
            <person name="Chibucos M."/>
            <person name="Ott S."/>
            <person name="Sadzewicz L."/>
            <person name="Sengamalay N."/>
            <person name="Shetty A.C."/>
            <person name="Su Q."/>
            <person name="Tallon L."/>
            <person name="Fraser C.M."/>
            <person name="Frutos R."/>
            <person name="Molina D.M."/>
            <person name="Krause P.J."/>
            <person name="Ben Mamoun C."/>
        </authorList>
    </citation>
    <scope>NUCLEOTIDE SEQUENCE [LARGE SCALE GENOMIC DNA]</scope>
    <source>
        <strain evidence="1 2">RI</strain>
    </source>
</reference>
<dbReference type="KEGG" id="bmic:BMR1_02g00165"/>
<dbReference type="VEuPathDB" id="PiroplasmaDB:BMR1_02g00165"/>
<dbReference type="EMBL" id="FO082872">
    <property type="protein sequence ID" value="CCF73199.1"/>
    <property type="molecule type" value="Genomic_DNA"/>
</dbReference>
<organism evidence="1 2">
    <name type="scientific">Babesia microti (strain RI)</name>
    <dbReference type="NCBI Taxonomy" id="1133968"/>
    <lineage>
        <taxon>Eukaryota</taxon>
        <taxon>Sar</taxon>
        <taxon>Alveolata</taxon>
        <taxon>Apicomplexa</taxon>
        <taxon>Aconoidasida</taxon>
        <taxon>Piroplasmida</taxon>
        <taxon>Babesiidae</taxon>
        <taxon>Babesia</taxon>
    </lineage>
</organism>
<proteinExistence type="predicted"/>
<dbReference type="AlphaFoldDB" id="I7J961"/>
<reference evidence="1 2" key="1">
    <citation type="journal article" date="2012" name="Nucleic Acids Res.">
        <title>Sequencing of the smallest Apicomplexan genome from the human pathogen Babesia microti.</title>
        <authorList>
            <person name="Cornillot E."/>
            <person name="Hadj-Kaddour K."/>
            <person name="Dassouli A."/>
            <person name="Noel B."/>
            <person name="Ranwez V."/>
            <person name="Vacherie B."/>
            <person name="Augagneur Y."/>
            <person name="Bres V."/>
            <person name="Duclos A."/>
            <person name="Randazzo S."/>
            <person name="Carcy B."/>
            <person name="Debierre-Grockiego F."/>
            <person name="Delbecq S."/>
            <person name="Moubri-Menage K."/>
            <person name="Shams-Eldin H."/>
            <person name="Usmani-Brown S."/>
            <person name="Bringaud F."/>
            <person name="Wincker P."/>
            <person name="Vivares C.P."/>
            <person name="Schwarz R.T."/>
            <person name="Schetters T.P."/>
            <person name="Krause P.J."/>
            <person name="Gorenflot A."/>
            <person name="Berry V."/>
            <person name="Barbe V."/>
            <person name="Ben Mamoun C."/>
        </authorList>
    </citation>
    <scope>NUCLEOTIDE SEQUENCE [LARGE SCALE GENOMIC DNA]</scope>
    <source>
        <strain evidence="1 2">RI</strain>
    </source>
</reference>
<name>I7J961_BABMR</name>
<dbReference type="RefSeq" id="XP_012647808.1">
    <property type="nucleotide sequence ID" value="XM_012792354.1"/>
</dbReference>
<sequence>MDTPKCPLFELFNVDECLGEYKNKPSQELMVGPLVWQTQWYYASIPIKEDDPNLLYRGPDMINLLNQPEKNLQIKHQSGSTLTEMAKNILAQPIASLPNQQRLIDEIKQKMIEGNIGYEPSLTTGSVASMPVSNTSSQKKMSLINIARRK</sequence>
<evidence type="ECO:0000313" key="1">
    <source>
        <dbReference type="EMBL" id="CCF73199.1"/>
    </source>
</evidence>
<protein>
    <submittedName>
        <fullName evidence="1">Uncharacterized protein</fullName>
    </submittedName>
</protein>
<accession>I7J961</accession>
<evidence type="ECO:0000313" key="2">
    <source>
        <dbReference type="Proteomes" id="UP000002899"/>
    </source>
</evidence>
<dbReference type="GeneID" id="24423823"/>
<gene>
    <name evidence="1" type="ORF">BMR1_02g00165</name>
</gene>
<keyword evidence="2" id="KW-1185">Reference proteome</keyword>
<reference evidence="1 2" key="2">
    <citation type="journal article" date="2013" name="PLoS ONE">
        <title>Whole genome mapping and re-organization of the nuclear and mitochondrial genomes of Babesia microti isolates.</title>
        <authorList>
            <person name="Cornillot E."/>
            <person name="Dassouli A."/>
            <person name="Garg A."/>
            <person name="Pachikara N."/>
            <person name="Randazzo S."/>
            <person name="Depoix D."/>
            <person name="Carcy B."/>
            <person name="Delbecq S."/>
            <person name="Frutos R."/>
            <person name="Silva J.C."/>
            <person name="Sutton R."/>
            <person name="Krause P.J."/>
            <person name="Mamoun C.B."/>
        </authorList>
    </citation>
    <scope>NUCLEOTIDE SEQUENCE [LARGE SCALE GENOMIC DNA]</scope>
    <source>
        <strain evidence="1 2">RI</strain>
    </source>
</reference>
<dbReference type="Proteomes" id="UP000002899">
    <property type="component" value="Chromosome II"/>
</dbReference>